<dbReference type="EMBL" id="RAWG01000065">
    <property type="protein sequence ID" value="RKH43546.1"/>
    <property type="molecule type" value="Genomic_DNA"/>
</dbReference>
<organism evidence="1 2">
    <name type="scientific">Corallococcus sicarius</name>
    <dbReference type="NCBI Taxonomy" id="2316726"/>
    <lineage>
        <taxon>Bacteria</taxon>
        <taxon>Pseudomonadati</taxon>
        <taxon>Myxococcota</taxon>
        <taxon>Myxococcia</taxon>
        <taxon>Myxococcales</taxon>
        <taxon>Cystobacterineae</taxon>
        <taxon>Myxococcaceae</taxon>
        <taxon>Corallococcus</taxon>
    </lineage>
</organism>
<evidence type="ECO:0000313" key="1">
    <source>
        <dbReference type="EMBL" id="RKH43546.1"/>
    </source>
</evidence>
<keyword evidence="2" id="KW-1185">Reference proteome</keyword>
<proteinExistence type="predicted"/>
<gene>
    <name evidence="1" type="ORF">D7X12_13030</name>
</gene>
<evidence type="ECO:0000313" key="2">
    <source>
        <dbReference type="Proteomes" id="UP000273405"/>
    </source>
</evidence>
<accession>A0A3A8NGQ2</accession>
<comment type="caution">
    <text evidence="1">The sequence shown here is derived from an EMBL/GenBank/DDBJ whole genome shotgun (WGS) entry which is preliminary data.</text>
</comment>
<name>A0A3A8NGQ2_9BACT</name>
<dbReference type="Proteomes" id="UP000273405">
    <property type="component" value="Unassembled WGS sequence"/>
</dbReference>
<protein>
    <submittedName>
        <fullName evidence="1">Uncharacterized protein</fullName>
    </submittedName>
</protein>
<sequence>MGHEGCSQVRPAYHTACLAAQDAQRCPHRAAQASHRVQDERRERSMPMAKFQGGRLLPVIHRRAAPAGSDICEA</sequence>
<reference evidence="2" key="1">
    <citation type="submission" date="2018-09" db="EMBL/GenBank/DDBJ databases">
        <authorList>
            <person name="Livingstone P.G."/>
            <person name="Whitworth D.E."/>
        </authorList>
    </citation>
    <scope>NUCLEOTIDE SEQUENCE [LARGE SCALE GENOMIC DNA]</scope>
    <source>
        <strain evidence="2">CA040B</strain>
    </source>
</reference>
<dbReference type="AlphaFoldDB" id="A0A3A8NGQ2"/>